<dbReference type="AlphaFoldDB" id="A0A9P4JN37"/>
<reference evidence="2" key="1">
    <citation type="journal article" date="2020" name="Stud. Mycol.">
        <title>101 Dothideomycetes genomes: a test case for predicting lifestyles and emergence of pathogens.</title>
        <authorList>
            <person name="Haridas S."/>
            <person name="Albert R."/>
            <person name="Binder M."/>
            <person name="Bloem J."/>
            <person name="Labutti K."/>
            <person name="Salamov A."/>
            <person name="Andreopoulos B."/>
            <person name="Baker S."/>
            <person name="Barry K."/>
            <person name="Bills G."/>
            <person name="Bluhm B."/>
            <person name="Cannon C."/>
            <person name="Castanera R."/>
            <person name="Culley D."/>
            <person name="Daum C."/>
            <person name="Ezra D."/>
            <person name="Gonzalez J."/>
            <person name="Henrissat B."/>
            <person name="Kuo A."/>
            <person name="Liang C."/>
            <person name="Lipzen A."/>
            <person name="Lutzoni F."/>
            <person name="Magnuson J."/>
            <person name="Mondo S."/>
            <person name="Nolan M."/>
            <person name="Ohm R."/>
            <person name="Pangilinan J."/>
            <person name="Park H.-J."/>
            <person name="Ramirez L."/>
            <person name="Alfaro M."/>
            <person name="Sun H."/>
            <person name="Tritt A."/>
            <person name="Yoshinaga Y."/>
            <person name="Zwiers L.-H."/>
            <person name="Turgeon B."/>
            <person name="Goodwin S."/>
            <person name="Spatafora J."/>
            <person name="Crous P."/>
            <person name="Grigoriev I."/>
        </authorList>
    </citation>
    <scope>NUCLEOTIDE SEQUENCE</scope>
    <source>
        <strain evidence="2">ATCC 74209</strain>
    </source>
</reference>
<feature type="region of interest" description="Disordered" evidence="1">
    <location>
        <begin position="210"/>
        <end position="241"/>
    </location>
</feature>
<dbReference type="PANTHER" id="PTHR38703">
    <property type="entry name" value="CHROMOSOME 8, WHOLE GENOME SHOTGUN SEQUENCE"/>
    <property type="match status" value="1"/>
</dbReference>
<dbReference type="PANTHER" id="PTHR38703:SF1">
    <property type="entry name" value="ALLERGEN"/>
    <property type="match status" value="1"/>
</dbReference>
<evidence type="ECO:0000313" key="2">
    <source>
        <dbReference type="EMBL" id="KAF2202120.1"/>
    </source>
</evidence>
<keyword evidence="3" id="KW-1185">Reference proteome</keyword>
<comment type="caution">
    <text evidence="2">The sequence shown here is derived from an EMBL/GenBank/DDBJ whole genome shotgun (WGS) entry which is preliminary data.</text>
</comment>
<accession>A0A9P4JN37</accession>
<evidence type="ECO:0000256" key="1">
    <source>
        <dbReference type="SAM" id="MobiDB-lite"/>
    </source>
</evidence>
<dbReference type="OrthoDB" id="2118965at2759"/>
<sequence length="241" mass="26806">MDKVKQTIQDFTSKAGHKDTTVHETVAPAVKHEVVKPHEHEEVNTAVDREVHQDHYHRTVQPVQDRDVLPEQHKANIAAAQHREFDHRDHEATRANLAAEQQKFKDQKVVEGTSHTQSTAPVVAGEHVHHHVHETIQPVIEKETVQPTVVHTTVPIHETHHQAAKHHGATELPPVTMDEFKQKGGVLGGREEHYDGFEGEPKLRNIGEHRSVLGGSGKGTGAMGKTESHEHGDLNSHGKLV</sequence>
<name>A0A9P4JN37_9PLEO</name>
<protein>
    <recommendedName>
        <fullName evidence="4">Allergen</fullName>
    </recommendedName>
</protein>
<gene>
    <name evidence="2" type="ORF">GQ43DRAFT_369834</name>
</gene>
<dbReference type="EMBL" id="ML993948">
    <property type="protein sequence ID" value="KAF2202120.1"/>
    <property type="molecule type" value="Genomic_DNA"/>
</dbReference>
<organism evidence="2 3">
    <name type="scientific">Delitschia confertaspora ATCC 74209</name>
    <dbReference type="NCBI Taxonomy" id="1513339"/>
    <lineage>
        <taxon>Eukaryota</taxon>
        <taxon>Fungi</taxon>
        <taxon>Dikarya</taxon>
        <taxon>Ascomycota</taxon>
        <taxon>Pezizomycotina</taxon>
        <taxon>Dothideomycetes</taxon>
        <taxon>Pleosporomycetidae</taxon>
        <taxon>Pleosporales</taxon>
        <taxon>Delitschiaceae</taxon>
        <taxon>Delitschia</taxon>
    </lineage>
</organism>
<feature type="compositionally biased region" description="Basic and acidic residues" evidence="1">
    <location>
        <begin position="226"/>
        <end position="241"/>
    </location>
</feature>
<proteinExistence type="predicted"/>
<dbReference type="Proteomes" id="UP000799536">
    <property type="component" value="Unassembled WGS sequence"/>
</dbReference>
<evidence type="ECO:0008006" key="4">
    <source>
        <dbReference type="Google" id="ProtNLM"/>
    </source>
</evidence>
<evidence type="ECO:0000313" key="3">
    <source>
        <dbReference type="Proteomes" id="UP000799536"/>
    </source>
</evidence>